<feature type="domain" description="TNase-like" evidence="6">
    <location>
        <begin position="104"/>
        <end position="241"/>
    </location>
</feature>
<dbReference type="GO" id="GO:0004519">
    <property type="term" value="F:endonuclease activity"/>
    <property type="evidence" value="ECO:0007669"/>
    <property type="project" value="UniProtKB-KW"/>
</dbReference>
<dbReference type="SUPFAM" id="SSF50199">
    <property type="entry name" value="Staphylococcal nuclease"/>
    <property type="match status" value="1"/>
</dbReference>
<gene>
    <name evidence="7" type="ORF">G8O30_01080</name>
</gene>
<dbReference type="SMART" id="SM00894">
    <property type="entry name" value="Excalibur"/>
    <property type="match status" value="1"/>
</dbReference>
<keyword evidence="5" id="KW-1133">Transmembrane helix</keyword>
<dbReference type="InterPro" id="IPR016071">
    <property type="entry name" value="Staphylococal_nuclease_OB-fold"/>
</dbReference>
<organism evidence="7 8">
    <name type="scientific">Mangrovibacillus cuniculi</name>
    <dbReference type="NCBI Taxonomy" id="2593652"/>
    <lineage>
        <taxon>Bacteria</taxon>
        <taxon>Bacillati</taxon>
        <taxon>Bacillota</taxon>
        <taxon>Bacilli</taxon>
        <taxon>Bacillales</taxon>
        <taxon>Bacillaceae</taxon>
        <taxon>Mangrovibacillus</taxon>
    </lineage>
</organism>
<evidence type="ECO:0000313" key="8">
    <source>
        <dbReference type="Proteomes" id="UP000593626"/>
    </source>
</evidence>
<dbReference type="PANTHER" id="PTHR12302">
    <property type="entry name" value="EBNA2 BINDING PROTEIN P100"/>
    <property type="match status" value="1"/>
</dbReference>
<dbReference type="KEGG" id="mcui:G8O30_01080"/>
<dbReference type="AlphaFoldDB" id="A0A7S8CE47"/>
<evidence type="ECO:0000256" key="2">
    <source>
        <dbReference type="ARBA" id="ARBA00022759"/>
    </source>
</evidence>
<dbReference type="SMART" id="SM00318">
    <property type="entry name" value="SNc"/>
    <property type="match status" value="1"/>
</dbReference>
<dbReference type="Proteomes" id="UP000593626">
    <property type="component" value="Chromosome"/>
</dbReference>
<dbReference type="PANTHER" id="PTHR12302:SF3">
    <property type="entry name" value="SERINE_THREONINE-PROTEIN KINASE 31"/>
    <property type="match status" value="1"/>
</dbReference>
<proteinExistence type="predicted"/>
<name>A0A7S8CE47_9BACI</name>
<evidence type="ECO:0000256" key="5">
    <source>
        <dbReference type="SAM" id="Phobius"/>
    </source>
</evidence>
<sequence>MIGIVITAWGIREWKASTRLQKKKTRSIVLIVLGITISLIGFATNGGDSTNDRKSEEVNFHNSTIEGPKGNVESEREAERKAQELIESPNLTERERQQLLDDLQLEAVTIDRVIDGDTVVTESGEKIRLIGVNSPESSNRIEEYGEKAKKYTTAMILGKEVFLQRDVSDRDRYDRQLRFIWLEIPKSVRNEQEIREHMFNADLLLNGYAEPSTFPPDVSYSKLFRKFAEEAREKEVGLWSIGPNGTTSGDFDQKAENGDFANCTELRKVYPNGVGKEHPSYNPKHDGDKDGWACE</sequence>
<evidence type="ECO:0000313" key="7">
    <source>
        <dbReference type="EMBL" id="QPC48315.1"/>
    </source>
</evidence>
<reference evidence="7 8" key="1">
    <citation type="submission" date="2019-07" db="EMBL/GenBank/DDBJ databases">
        <title>Genome sequence of 2 isolates from Red Sea Mangroves.</title>
        <authorList>
            <person name="Sefrji F."/>
            <person name="Michoud G."/>
            <person name="Merlino G."/>
            <person name="Daffonchio D."/>
        </authorList>
    </citation>
    <scope>NUCLEOTIDE SEQUENCE [LARGE SCALE GENOMIC DNA]</scope>
    <source>
        <strain evidence="7 8">R1DC41</strain>
    </source>
</reference>
<evidence type="ECO:0000259" key="6">
    <source>
        <dbReference type="PROSITE" id="PS50830"/>
    </source>
</evidence>
<dbReference type="InterPro" id="IPR008613">
    <property type="entry name" value="Excalibur_Ca-bd_domain"/>
</dbReference>
<keyword evidence="5" id="KW-0472">Membrane</keyword>
<dbReference type="EMBL" id="CP049742">
    <property type="protein sequence ID" value="QPC48315.1"/>
    <property type="molecule type" value="Genomic_DNA"/>
</dbReference>
<keyword evidence="1" id="KW-0540">Nuclease</keyword>
<evidence type="ECO:0000256" key="1">
    <source>
        <dbReference type="ARBA" id="ARBA00022722"/>
    </source>
</evidence>
<dbReference type="Pfam" id="PF00565">
    <property type="entry name" value="SNase"/>
    <property type="match status" value="1"/>
</dbReference>
<dbReference type="InterPro" id="IPR035437">
    <property type="entry name" value="SNase_OB-fold_sf"/>
</dbReference>
<feature type="region of interest" description="Disordered" evidence="4">
    <location>
        <begin position="271"/>
        <end position="295"/>
    </location>
</feature>
<dbReference type="PROSITE" id="PS50830">
    <property type="entry name" value="TNASE_3"/>
    <property type="match status" value="1"/>
</dbReference>
<dbReference type="GO" id="GO:0016787">
    <property type="term" value="F:hydrolase activity"/>
    <property type="evidence" value="ECO:0007669"/>
    <property type="project" value="UniProtKB-KW"/>
</dbReference>
<protein>
    <submittedName>
        <fullName evidence="7">Nuclease</fullName>
    </submittedName>
</protein>
<evidence type="ECO:0000256" key="4">
    <source>
        <dbReference type="SAM" id="MobiDB-lite"/>
    </source>
</evidence>
<keyword evidence="8" id="KW-1185">Reference proteome</keyword>
<keyword evidence="2" id="KW-0255">Endonuclease</keyword>
<accession>A0A7S8CE47</accession>
<feature type="compositionally biased region" description="Basic and acidic residues" evidence="4">
    <location>
        <begin position="275"/>
        <end position="295"/>
    </location>
</feature>
<evidence type="ECO:0000256" key="3">
    <source>
        <dbReference type="ARBA" id="ARBA00022801"/>
    </source>
</evidence>
<feature type="transmembrane region" description="Helical" evidence="5">
    <location>
        <begin position="27"/>
        <end position="44"/>
    </location>
</feature>
<keyword evidence="3" id="KW-0378">Hydrolase</keyword>
<dbReference type="Gene3D" id="2.40.50.90">
    <property type="match status" value="1"/>
</dbReference>
<dbReference type="Pfam" id="PF05901">
    <property type="entry name" value="Excalibur"/>
    <property type="match status" value="1"/>
</dbReference>
<keyword evidence="5" id="KW-0812">Transmembrane</keyword>